<dbReference type="InterPro" id="IPR007197">
    <property type="entry name" value="rSAM"/>
</dbReference>
<dbReference type="Proteomes" id="UP000287101">
    <property type="component" value="Unassembled WGS sequence"/>
</dbReference>
<dbReference type="PANTHER" id="PTHR30352">
    <property type="entry name" value="PYRUVATE FORMATE-LYASE-ACTIVATING ENZYME"/>
    <property type="match status" value="1"/>
</dbReference>
<dbReference type="Gene3D" id="3.20.20.70">
    <property type="entry name" value="Aldolase class I"/>
    <property type="match status" value="1"/>
</dbReference>
<keyword evidence="4" id="KW-0479">Metal-binding</keyword>
<dbReference type="SUPFAM" id="SSF102114">
    <property type="entry name" value="Radical SAM enzymes"/>
    <property type="match status" value="1"/>
</dbReference>
<evidence type="ECO:0000256" key="1">
    <source>
        <dbReference type="ARBA" id="ARBA00001966"/>
    </source>
</evidence>
<comment type="similarity">
    <text evidence="7">Belongs to the organic radical-activating enzymes family.</text>
</comment>
<keyword evidence="7" id="KW-0560">Oxidoreductase</keyword>
<comment type="function">
    <text evidence="7">Activation of anaerobic ribonucleoside-triphosphate reductase under anaerobic conditions by generation of an organic free radical, using S-adenosylmethionine and reduced flavodoxin as cosubstrates to produce 5'-deoxy-adenosine.</text>
</comment>
<evidence type="ECO:0000256" key="6">
    <source>
        <dbReference type="ARBA" id="ARBA00023014"/>
    </source>
</evidence>
<dbReference type="GO" id="GO:0004748">
    <property type="term" value="F:ribonucleoside-diphosphate reductase activity, thioredoxin disulfide as acceptor"/>
    <property type="evidence" value="ECO:0007669"/>
    <property type="project" value="TreeGrafter"/>
</dbReference>
<dbReference type="InterPro" id="IPR013785">
    <property type="entry name" value="Aldolase_TIM"/>
</dbReference>
<dbReference type="PIRSF" id="PIRSF000368">
    <property type="entry name" value="NrdG"/>
    <property type="match status" value="1"/>
</dbReference>
<comment type="cofactor">
    <cofactor evidence="1">
        <name>[4Fe-4S] cluster</name>
        <dbReference type="ChEBI" id="CHEBI:49883"/>
    </cofactor>
</comment>
<dbReference type="GO" id="GO:0046872">
    <property type="term" value="F:metal ion binding"/>
    <property type="evidence" value="ECO:0007669"/>
    <property type="project" value="UniProtKB-KW"/>
</dbReference>
<name>A0A430A8M1_9ENTE</name>
<dbReference type="NCBIfam" id="TIGR02491">
    <property type="entry name" value="NrdG"/>
    <property type="match status" value="1"/>
</dbReference>
<dbReference type="SFLD" id="SFLDF00299">
    <property type="entry name" value="anaerobic_ribonucleoside-triph"/>
    <property type="match status" value="1"/>
</dbReference>
<gene>
    <name evidence="8" type="ORF">CBF31_07055</name>
</gene>
<organism evidence="8 9">
    <name type="scientific">Vagococcus fessus</name>
    <dbReference type="NCBI Taxonomy" id="120370"/>
    <lineage>
        <taxon>Bacteria</taxon>
        <taxon>Bacillati</taxon>
        <taxon>Bacillota</taxon>
        <taxon>Bacilli</taxon>
        <taxon>Lactobacillales</taxon>
        <taxon>Enterococcaceae</taxon>
        <taxon>Vagococcus</taxon>
    </lineage>
</organism>
<keyword evidence="6" id="KW-0411">Iron-sulfur</keyword>
<keyword evidence="3" id="KW-0949">S-adenosyl-L-methionine</keyword>
<evidence type="ECO:0000256" key="4">
    <source>
        <dbReference type="ARBA" id="ARBA00022723"/>
    </source>
</evidence>
<keyword evidence="9" id="KW-1185">Reference proteome</keyword>
<dbReference type="AlphaFoldDB" id="A0A430A8M1"/>
<dbReference type="GO" id="GO:0051539">
    <property type="term" value="F:4 iron, 4 sulfur cluster binding"/>
    <property type="evidence" value="ECO:0007669"/>
    <property type="project" value="UniProtKB-KW"/>
</dbReference>
<dbReference type="SFLD" id="SFLDG01066">
    <property type="entry name" value="organic_radical-activating_enz"/>
    <property type="match status" value="1"/>
</dbReference>
<sequence length="198" mass="22714">MRNPKPKEWLSEEYSKGYYADYKPFNFVDGEGVRCSFYVSGCLFACKGCYNKAIQNFNYGQPYTTEVENQIIEDVGQSYVQGLTLLGGEPFLNTEVCLSLVNRVRATFGTTKDIWAWSGYTFEELLQESDDKLDLLHQVDILVDGRFELELLDLNLQFRGSRNQRIIDVKASLAAGEVVIWDKCKDADQKFEPIKKEI</sequence>
<dbReference type="SFLD" id="SFLDS00029">
    <property type="entry name" value="Radical_SAM"/>
    <property type="match status" value="1"/>
</dbReference>
<dbReference type="GO" id="GO:0043365">
    <property type="term" value="F:[formate-C-acetyltransferase]-activating enzyme activity"/>
    <property type="evidence" value="ECO:0007669"/>
    <property type="project" value="InterPro"/>
</dbReference>
<evidence type="ECO:0000256" key="5">
    <source>
        <dbReference type="ARBA" id="ARBA00023004"/>
    </source>
</evidence>
<keyword evidence="5" id="KW-0408">Iron</keyword>
<dbReference type="RefSeq" id="WP_126831672.1">
    <property type="nucleotide sequence ID" value="NZ_CBCRYB010000001.1"/>
</dbReference>
<evidence type="ECO:0000313" key="8">
    <source>
        <dbReference type="EMBL" id="RSU03463.1"/>
    </source>
</evidence>
<dbReference type="InterPro" id="IPR012837">
    <property type="entry name" value="NrdG"/>
</dbReference>
<evidence type="ECO:0000313" key="9">
    <source>
        <dbReference type="Proteomes" id="UP000287101"/>
    </source>
</evidence>
<proteinExistence type="inferred from homology"/>
<dbReference type="InterPro" id="IPR034457">
    <property type="entry name" value="Organic_radical-activating"/>
</dbReference>
<evidence type="ECO:0000256" key="2">
    <source>
        <dbReference type="ARBA" id="ARBA00022485"/>
    </source>
</evidence>
<evidence type="ECO:0000256" key="7">
    <source>
        <dbReference type="PIRNR" id="PIRNR000368"/>
    </source>
</evidence>
<dbReference type="OrthoDB" id="9782387at2"/>
<dbReference type="PANTHER" id="PTHR30352:SF2">
    <property type="entry name" value="ANAEROBIC RIBONUCLEOSIDE-TRIPHOSPHATE REDUCTASE-ACTIVATING PROTEIN"/>
    <property type="match status" value="1"/>
</dbReference>
<reference evidence="8 9" key="1">
    <citation type="submission" date="2017-05" db="EMBL/GenBank/DDBJ databases">
        <title>Vagococcus spp. assemblies.</title>
        <authorList>
            <person name="Gulvik C.A."/>
        </authorList>
    </citation>
    <scope>NUCLEOTIDE SEQUENCE [LARGE SCALE GENOMIC DNA]</scope>
    <source>
        <strain evidence="8 9">CCUG 41755</strain>
    </source>
</reference>
<dbReference type="EMBL" id="NGJY01000002">
    <property type="protein sequence ID" value="RSU03463.1"/>
    <property type="molecule type" value="Genomic_DNA"/>
</dbReference>
<accession>A0A430A8M1</accession>
<comment type="caution">
    <text evidence="8">The sequence shown here is derived from an EMBL/GenBank/DDBJ whole genome shotgun (WGS) entry which is preliminary data.</text>
</comment>
<dbReference type="InterPro" id="IPR058240">
    <property type="entry name" value="rSAM_sf"/>
</dbReference>
<dbReference type="Pfam" id="PF13353">
    <property type="entry name" value="Fer4_12"/>
    <property type="match status" value="1"/>
</dbReference>
<protein>
    <recommendedName>
        <fullName evidence="7">Anaerobic ribonucleoside-triphosphate reductase-activating protein</fullName>
        <ecNumber evidence="7">1.97.1.-</ecNumber>
    </recommendedName>
</protein>
<dbReference type="EC" id="1.97.1.-" evidence="7"/>
<keyword evidence="2" id="KW-0004">4Fe-4S</keyword>
<dbReference type="SFLD" id="SFLDG01063">
    <property type="entry name" value="activating_enzymes__group_1"/>
    <property type="match status" value="1"/>
</dbReference>
<evidence type="ECO:0000256" key="3">
    <source>
        <dbReference type="ARBA" id="ARBA00022691"/>
    </source>
</evidence>